<reference evidence="2 3" key="1">
    <citation type="submission" date="2022-05" db="EMBL/GenBank/DDBJ databases">
        <authorList>
            <consortium name="Genoscope - CEA"/>
            <person name="William W."/>
        </authorList>
    </citation>
    <scope>NUCLEOTIDE SEQUENCE [LARGE SCALE GENOMIC DNA]</scope>
</reference>
<name>A0ABN8NSG4_9CNID</name>
<comment type="caution">
    <text evidence="2">The sequence shown here is derived from an EMBL/GenBank/DDBJ whole genome shotgun (WGS) entry which is preliminary data.</text>
</comment>
<sequence>IFNYNRGPRWGVHLWMTLPRQFFARFVKRDGRFTTPLVTHGGNVRFKAWNYLGATYDGNTGMATLWVNNRPVVRTNIGRLRLATNRPVRMGAKIGDRRYFRGRVSCVQVYSVALNRKQIIDASKRCFKRKPPPAPPSPVCKTVVDLGFLIDGSGSIEYRGRGNFRLMLDFIKSIVVTLPISRTQSRVGAVLFSTRPIPLFRFGQLNTFTHIKQVIDNIRYPRGSTYIGKALALTRRYLFSGRRRRNSKRILVMLTDGISQDPVSRQAALLKAQGVEVFVVGIGKALKRRQLLQIATDRQHFSVASFRGLATLSNAIRSKICQIITPPGFVLQILDTNSSSVMFDKGETYSSVNLVKGNDRNEQMYRKVVLSFAAPLPRTLAVYALDGVRRGKDISRNRNPKAILIGVRPAPGPDGRRDGSLRFYGRRNSYVEIPNTGRLDARYSITILVWVFHEGVAGPIFNYNPRGFGVHLWMTGRRELFVRFVRRSRQFTTAIKSRRIKYKAWNYVGATYDERTGRATLFINSRAVAYRRIGRIQLSTNYRIRLGARIGDRRYFRGRLFCAQIYSVALSRKQVDEAKRKCFLPIPPPPPSPPAPHPKPPPRVCRARIDLGFLVDSSPGRFSPRVIRQYIKETIRRFEVSRTKVRVGIVLFTSRPTLMMSFARTDARAQIYSAVDRLQLRRRGGRYLGRALTYTRRYLFRGKPRCGRRRVLIVLTSGTSRDRIMRPARRLHASGVEIYAIGIGSVGRRFLLQIATGSRHVFNVGARRLVSITRIVKDRICSSPVIISGGAVAVYPFTSASRGSDVSKFRNPTARLVGLSLIQGPDRHPQGAYFFPGIKGRRGRPSYALIPNNGCLDTRYSITIIAWVYPEKPGPILHYNPNGWGVHFWLTRPNELYFRLMPRQGSRRRVKPLTSKGIKPYTWNYVSATYDHRTGLATLWVNGLPVS</sequence>
<feature type="non-terminal residue" evidence="2">
    <location>
        <position position="1"/>
    </location>
</feature>
<dbReference type="SUPFAM" id="SSF49899">
    <property type="entry name" value="Concanavalin A-like lectins/glucanases"/>
    <property type="match status" value="3"/>
</dbReference>
<dbReference type="PROSITE" id="PS50234">
    <property type="entry name" value="VWFA"/>
    <property type="match status" value="2"/>
</dbReference>
<organism evidence="2 3">
    <name type="scientific">Porites lobata</name>
    <dbReference type="NCBI Taxonomy" id="104759"/>
    <lineage>
        <taxon>Eukaryota</taxon>
        <taxon>Metazoa</taxon>
        <taxon>Cnidaria</taxon>
        <taxon>Anthozoa</taxon>
        <taxon>Hexacorallia</taxon>
        <taxon>Scleractinia</taxon>
        <taxon>Fungiina</taxon>
        <taxon>Poritidae</taxon>
        <taxon>Porites</taxon>
    </lineage>
</organism>
<evidence type="ECO:0000313" key="2">
    <source>
        <dbReference type="EMBL" id="CAH3120482.1"/>
    </source>
</evidence>
<accession>A0ABN8NSG4</accession>
<evidence type="ECO:0000259" key="1">
    <source>
        <dbReference type="PROSITE" id="PS50234"/>
    </source>
</evidence>
<proteinExistence type="predicted"/>
<dbReference type="SMART" id="SM00327">
    <property type="entry name" value="VWA"/>
    <property type="match status" value="2"/>
</dbReference>
<dbReference type="InterPro" id="IPR036465">
    <property type="entry name" value="vWFA_dom_sf"/>
</dbReference>
<feature type="domain" description="VWFA" evidence="1">
    <location>
        <begin position="145"/>
        <end position="320"/>
    </location>
</feature>
<dbReference type="Gene3D" id="2.60.120.200">
    <property type="match status" value="3"/>
</dbReference>
<dbReference type="SUPFAM" id="SSF53300">
    <property type="entry name" value="vWA-like"/>
    <property type="match status" value="2"/>
</dbReference>
<dbReference type="PANTHER" id="PTHR47635">
    <property type="entry name" value="CUB DOMAIN-CONTAINING PROTEIN"/>
    <property type="match status" value="1"/>
</dbReference>
<evidence type="ECO:0000313" key="3">
    <source>
        <dbReference type="Proteomes" id="UP001159405"/>
    </source>
</evidence>
<dbReference type="EMBL" id="CALNXK010000034">
    <property type="protein sequence ID" value="CAH3120482.1"/>
    <property type="molecule type" value="Genomic_DNA"/>
</dbReference>
<dbReference type="Pfam" id="PF00092">
    <property type="entry name" value="VWA"/>
    <property type="match status" value="2"/>
</dbReference>
<dbReference type="CDD" id="cd01450">
    <property type="entry name" value="vWFA_subfamily_ECM"/>
    <property type="match status" value="1"/>
</dbReference>
<feature type="non-terminal residue" evidence="2">
    <location>
        <position position="947"/>
    </location>
</feature>
<dbReference type="InterPro" id="IPR002035">
    <property type="entry name" value="VWF_A"/>
</dbReference>
<dbReference type="PANTHER" id="PTHR47635:SF2">
    <property type="entry name" value="LAMG-LIKE JELLYROLL FOLD DOMAIN-CONTAINING PROTEIN"/>
    <property type="match status" value="1"/>
</dbReference>
<dbReference type="Gene3D" id="3.40.50.410">
    <property type="entry name" value="von Willebrand factor, type A domain"/>
    <property type="match status" value="2"/>
</dbReference>
<dbReference type="Pfam" id="PF13385">
    <property type="entry name" value="Laminin_G_3"/>
    <property type="match status" value="3"/>
</dbReference>
<dbReference type="Proteomes" id="UP001159405">
    <property type="component" value="Unassembled WGS sequence"/>
</dbReference>
<keyword evidence="3" id="KW-1185">Reference proteome</keyword>
<feature type="domain" description="VWFA" evidence="1">
    <location>
        <begin position="610"/>
        <end position="780"/>
    </location>
</feature>
<dbReference type="InterPro" id="IPR013320">
    <property type="entry name" value="ConA-like_dom_sf"/>
</dbReference>
<gene>
    <name evidence="2" type="ORF">PLOB_00027939</name>
</gene>
<protein>
    <recommendedName>
        <fullName evidence="1">VWFA domain-containing protein</fullName>
    </recommendedName>
</protein>